<dbReference type="PATRIC" id="fig|907348.3.peg.2353"/>
<sequence length="102" mass="11632">MGKRKIVLAQNKDYSGKISKPVMEKIIDDFKENIEDLEEKGKTVAGTIINGGEGLTKGAQEVFDEYTEEMESKEKFSIYNTNEEVNKIKESLQNKVRNKNKT</sequence>
<reference evidence="1 2" key="1">
    <citation type="submission" date="2011-09" db="EMBL/GenBank/DDBJ databases">
        <title>The draft genome of Treponema saccharophilum DSM 2985.</title>
        <authorList>
            <consortium name="US DOE Joint Genome Institute (JGI-PGF)"/>
            <person name="Lucas S."/>
            <person name="Copeland A."/>
            <person name="Lapidus A."/>
            <person name="Glavina del Rio T."/>
            <person name="Dalin E."/>
            <person name="Tice H."/>
            <person name="Bruce D."/>
            <person name="Goodwin L."/>
            <person name="Pitluck S."/>
            <person name="Peters L."/>
            <person name="Kyrpides N."/>
            <person name="Mavromatis K."/>
            <person name="Ivanova N."/>
            <person name="Markowitz V."/>
            <person name="Cheng J.-F."/>
            <person name="Hugenholtz P."/>
            <person name="Woyke T."/>
            <person name="Wu D."/>
            <person name="Gronow S."/>
            <person name="Wellnitz S."/>
            <person name="Brambilla E."/>
            <person name="Klenk H.-P."/>
            <person name="Eisen J.A."/>
        </authorList>
    </citation>
    <scope>NUCLEOTIDE SEQUENCE [LARGE SCALE GENOMIC DNA]</scope>
    <source>
        <strain evidence="1 2">DSM 2985</strain>
    </source>
</reference>
<protein>
    <submittedName>
        <fullName evidence="1">Viral A-type inclusion protein repeat containing protein</fullName>
    </submittedName>
</protein>
<name>H7EN37_9SPIR</name>
<dbReference type="STRING" id="907348.TresaDRAFT_0926"/>
<evidence type="ECO:0000313" key="2">
    <source>
        <dbReference type="Proteomes" id="UP000003571"/>
    </source>
</evidence>
<dbReference type="AlphaFoldDB" id="H7EN37"/>
<dbReference type="EMBL" id="AGRW01000052">
    <property type="protein sequence ID" value="EIC01101.1"/>
    <property type="molecule type" value="Genomic_DNA"/>
</dbReference>
<proteinExistence type="predicted"/>
<comment type="caution">
    <text evidence="1">The sequence shown here is derived from an EMBL/GenBank/DDBJ whole genome shotgun (WGS) entry which is preliminary data.</text>
</comment>
<evidence type="ECO:0000313" key="1">
    <source>
        <dbReference type="EMBL" id="EIC01101.1"/>
    </source>
</evidence>
<dbReference type="RefSeq" id="WP_002705844.1">
    <property type="nucleotide sequence ID" value="NZ_AGRW01000052.1"/>
</dbReference>
<keyword evidence="2" id="KW-1185">Reference proteome</keyword>
<dbReference type="Proteomes" id="UP000003571">
    <property type="component" value="Unassembled WGS sequence"/>
</dbReference>
<accession>H7EN37</accession>
<gene>
    <name evidence="1" type="ORF">TresaDRAFT_0926</name>
</gene>
<organism evidence="1 2">
    <name type="scientific">Treponema saccharophilum DSM 2985</name>
    <dbReference type="NCBI Taxonomy" id="907348"/>
    <lineage>
        <taxon>Bacteria</taxon>
        <taxon>Pseudomonadati</taxon>
        <taxon>Spirochaetota</taxon>
        <taxon>Spirochaetia</taxon>
        <taxon>Spirochaetales</taxon>
        <taxon>Treponemataceae</taxon>
        <taxon>Treponema</taxon>
    </lineage>
</organism>